<dbReference type="SMART" id="SM00760">
    <property type="entry name" value="Bac_DnaA_C"/>
    <property type="match status" value="1"/>
</dbReference>
<dbReference type="AlphaFoldDB" id="A0A1A7GCU1"/>
<evidence type="ECO:0000259" key="1">
    <source>
        <dbReference type="SMART" id="SM00760"/>
    </source>
</evidence>
<dbReference type="SUPFAM" id="SSF48295">
    <property type="entry name" value="TrpR-like"/>
    <property type="match status" value="1"/>
</dbReference>
<dbReference type="Pfam" id="PF08299">
    <property type="entry name" value="Bac_DnaA_C"/>
    <property type="match status" value="1"/>
</dbReference>
<evidence type="ECO:0000313" key="2">
    <source>
        <dbReference type="EMBL" id="CVK35454.1"/>
    </source>
</evidence>
<feature type="domain" description="Chromosomal replication initiator DnaA C-terminal" evidence="1">
    <location>
        <begin position="107"/>
        <end position="176"/>
    </location>
</feature>
<organism evidence="2">
    <name type="scientific">biofilter metagenome</name>
    <dbReference type="NCBI Taxonomy" id="1070537"/>
    <lineage>
        <taxon>unclassified sequences</taxon>
        <taxon>metagenomes</taxon>
        <taxon>ecological metagenomes</taxon>
    </lineage>
</organism>
<keyword evidence="2" id="KW-0614">Plasmid</keyword>
<geneLocation type="plasmid" evidence="2">
    <name>pMC1</name>
</geneLocation>
<proteinExistence type="predicted"/>
<dbReference type="CDD" id="cd06571">
    <property type="entry name" value="Bac_DnaA_C"/>
    <property type="match status" value="1"/>
</dbReference>
<dbReference type="GO" id="GO:0043565">
    <property type="term" value="F:sequence-specific DNA binding"/>
    <property type="evidence" value="ECO:0007669"/>
    <property type="project" value="InterPro"/>
</dbReference>
<reference evidence="2" key="1">
    <citation type="journal article" date="2016" name="Sci. Rep.">
        <title>Genomics of high molecular weight plasmids isolated from an on-farm biopurification system.</title>
        <authorList>
            <person name="Martini M.C."/>
            <person name="Wibberg D."/>
            <person name="Lozano M."/>
            <person name="Torres Tejerizo G."/>
            <person name="Albicoro F.J."/>
            <person name="Jaenicke S."/>
            <person name="van Elsas J.D."/>
            <person name="Petroni A."/>
            <person name="Garcillan-Barcia M.P."/>
            <person name="de la Cruz F."/>
            <person name="Schluter A."/>
            <person name="Puhler A."/>
            <person name="Pistorio M."/>
            <person name="Lagares A."/>
            <person name="Del Papa M.F."/>
        </authorList>
    </citation>
    <scope>NUCLEOTIDE SEQUENCE</scope>
    <source>
        <plasmid evidence="2">pMC1</plasmid>
    </source>
</reference>
<dbReference type="Gene3D" id="1.10.1750.10">
    <property type="match status" value="1"/>
</dbReference>
<protein>
    <recommendedName>
        <fullName evidence="1">Chromosomal replication initiator DnaA C-terminal domain-containing protein</fullName>
    </recommendedName>
</protein>
<accession>A0A1A7GCU1</accession>
<dbReference type="GO" id="GO:0006275">
    <property type="term" value="P:regulation of DNA replication"/>
    <property type="evidence" value="ECO:0007669"/>
    <property type="project" value="InterPro"/>
</dbReference>
<dbReference type="EMBL" id="LT158601">
    <property type="protein sequence ID" value="CVK35454.1"/>
    <property type="molecule type" value="Genomic_DNA"/>
</dbReference>
<dbReference type="InterPro" id="IPR010921">
    <property type="entry name" value="Trp_repressor/repl_initiator"/>
</dbReference>
<sequence length="194" mass="21623">MFFASARRTESNPKTAAAILARGGRLSVSAADVARRAKEENEKQKAQVVALPAPIVAAAPELVAPAIIADPQTPDLEIQKKLNQKWDNFVAEVKADTHAEPTQCRPTLDSITRRICRVFQVTPRAIASDSRKPGLILPRQAIYYWAYRLTDLSAKRIGELVNGRDHTTVLYGIDMYRTKRARAGRTLRSMRSKK</sequence>
<name>A0A1A7GCU1_9ZZZZ</name>
<dbReference type="GO" id="GO:0006270">
    <property type="term" value="P:DNA replication initiation"/>
    <property type="evidence" value="ECO:0007669"/>
    <property type="project" value="InterPro"/>
</dbReference>
<dbReference type="GO" id="GO:0005524">
    <property type="term" value="F:ATP binding"/>
    <property type="evidence" value="ECO:0007669"/>
    <property type="project" value="InterPro"/>
</dbReference>
<gene>
    <name evidence="2" type="ORF">MCM2015_pMC1_13</name>
</gene>
<dbReference type="InterPro" id="IPR013159">
    <property type="entry name" value="DnaA_C"/>
</dbReference>